<gene>
    <name evidence="1" type="ORF">GV794_02050</name>
</gene>
<proteinExistence type="predicted"/>
<protein>
    <submittedName>
        <fullName evidence="1">Uncharacterized protein</fullName>
    </submittedName>
</protein>
<evidence type="ECO:0000313" key="1">
    <source>
        <dbReference type="EMBL" id="NEW54449.1"/>
    </source>
</evidence>
<dbReference type="EMBL" id="JAAGUX010000002">
    <property type="protein sequence ID" value="NEW54449.1"/>
    <property type="molecule type" value="Genomic_DNA"/>
</dbReference>
<accession>A0ABX0CL35</accession>
<sequence length="121" mass="13474">MTIEEFIEARLAEDEGAARAADEDWHTDVVVGVDAEGTLGSAAYEHMVAHDPARALRQVAAMRAVVGRRAGEHRNDAGICETCRSYDYRRDYDPAPWPCPTARAIASIWSDHPDYQQEWSA</sequence>
<organism evidence="1 2">
    <name type="scientific">Nocardia cyriacigeorgica</name>
    <dbReference type="NCBI Taxonomy" id="135487"/>
    <lineage>
        <taxon>Bacteria</taxon>
        <taxon>Bacillati</taxon>
        <taxon>Actinomycetota</taxon>
        <taxon>Actinomycetes</taxon>
        <taxon>Mycobacteriales</taxon>
        <taxon>Nocardiaceae</taxon>
        <taxon>Nocardia</taxon>
    </lineage>
</organism>
<evidence type="ECO:0000313" key="2">
    <source>
        <dbReference type="Proteomes" id="UP000470876"/>
    </source>
</evidence>
<dbReference type="Proteomes" id="UP000470876">
    <property type="component" value="Unassembled WGS sequence"/>
</dbReference>
<name>A0ABX0CL35_9NOCA</name>
<reference evidence="1 2" key="1">
    <citation type="submission" date="2020-01" db="EMBL/GenBank/DDBJ databases">
        <title>Genetics and antimicrobial susceptibilities of Nocardia species isolated from the soil; a comparison with species isolated from humans.</title>
        <authorList>
            <person name="Carrasco G."/>
            <person name="Monzon S."/>
            <person name="Sansegundo M."/>
            <person name="Garcia E."/>
            <person name="Garrido N."/>
            <person name="Medina M.J."/>
            <person name="Villalon P."/>
            <person name="Ramirez-Arocha A.C."/>
            <person name="Jimenez P."/>
            <person name="Cuesta I."/>
            <person name="Valdezate S."/>
        </authorList>
    </citation>
    <scope>NUCLEOTIDE SEQUENCE [LARGE SCALE GENOMIC DNA]</scope>
    <source>
        <strain evidence="1 2">CNM20110649</strain>
    </source>
</reference>
<comment type="caution">
    <text evidence="1">The sequence shown here is derived from an EMBL/GenBank/DDBJ whole genome shotgun (WGS) entry which is preliminary data.</text>
</comment>
<dbReference type="InterPro" id="IPR046193">
    <property type="entry name" value="DUF6221"/>
</dbReference>
<dbReference type="RefSeq" id="WP_163828086.1">
    <property type="nucleotide sequence ID" value="NZ_JAAGUX010000002.1"/>
</dbReference>
<dbReference type="Pfam" id="PF19730">
    <property type="entry name" value="DUF6221"/>
    <property type="match status" value="1"/>
</dbReference>
<keyword evidence="2" id="KW-1185">Reference proteome</keyword>